<evidence type="ECO:0000256" key="1">
    <source>
        <dbReference type="ARBA" id="ARBA00004141"/>
    </source>
</evidence>
<keyword evidence="7" id="KW-1185">Reference proteome</keyword>
<feature type="transmembrane region" description="Helical" evidence="5">
    <location>
        <begin position="325"/>
        <end position="342"/>
    </location>
</feature>
<keyword evidence="3 5" id="KW-1133">Transmembrane helix</keyword>
<dbReference type="InterPro" id="IPR001046">
    <property type="entry name" value="NRAMP_fam"/>
</dbReference>
<evidence type="ECO:0000256" key="5">
    <source>
        <dbReference type="SAM" id="Phobius"/>
    </source>
</evidence>
<organism evidence="6 7">
    <name type="scientific">Nocardioides lentus</name>
    <dbReference type="NCBI Taxonomy" id="338077"/>
    <lineage>
        <taxon>Bacteria</taxon>
        <taxon>Bacillati</taxon>
        <taxon>Actinomycetota</taxon>
        <taxon>Actinomycetes</taxon>
        <taxon>Propionibacteriales</taxon>
        <taxon>Nocardioidaceae</taxon>
        <taxon>Nocardioides</taxon>
    </lineage>
</organism>
<comment type="caution">
    <text evidence="6">The sequence shown here is derived from an EMBL/GenBank/DDBJ whole genome shotgun (WGS) entry which is preliminary data.</text>
</comment>
<feature type="transmembrane region" description="Helical" evidence="5">
    <location>
        <begin position="348"/>
        <end position="372"/>
    </location>
</feature>
<comment type="subcellular location">
    <subcellularLocation>
        <location evidence="1">Membrane</location>
        <topology evidence="1">Multi-pass membrane protein</topology>
    </subcellularLocation>
</comment>
<feature type="transmembrane region" description="Helical" evidence="5">
    <location>
        <begin position="384"/>
        <end position="410"/>
    </location>
</feature>
<dbReference type="PANTHER" id="PTHR11706:SF2">
    <property type="entry name" value="TRANSPORTER PROTEIN"/>
    <property type="match status" value="1"/>
</dbReference>
<feature type="transmembrane region" description="Helical" evidence="5">
    <location>
        <begin position="160"/>
        <end position="177"/>
    </location>
</feature>
<dbReference type="EMBL" id="BAAAMY010000002">
    <property type="protein sequence ID" value="GAA1910852.1"/>
    <property type="molecule type" value="Genomic_DNA"/>
</dbReference>
<evidence type="ECO:0000256" key="4">
    <source>
        <dbReference type="ARBA" id="ARBA00023136"/>
    </source>
</evidence>
<proteinExistence type="predicted"/>
<evidence type="ECO:0000256" key="2">
    <source>
        <dbReference type="ARBA" id="ARBA00022692"/>
    </source>
</evidence>
<dbReference type="Pfam" id="PF01566">
    <property type="entry name" value="Nramp"/>
    <property type="match status" value="1"/>
</dbReference>
<keyword evidence="2 5" id="KW-0812">Transmembrane</keyword>
<evidence type="ECO:0000313" key="7">
    <source>
        <dbReference type="Proteomes" id="UP001501612"/>
    </source>
</evidence>
<gene>
    <name evidence="6" type="ORF">GCM10009737_10390</name>
</gene>
<reference evidence="6 7" key="1">
    <citation type="journal article" date="2019" name="Int. J. Syst. Evol. Microbiol.">
        <title>The Global Catalogue of Microorganisms (GCM) 10K type strain sequencing project: providing services to taxonomists for standard genome sequencing and annotation.</title>
        <authorList>
            <consortium name="The Broad Institute Genomics Platform"/>
            <consortium name="The Broad Institute Genome Sequencing Center for Infectious Disease"/>
            <person name="Wu L."/>
            <person name="Ma J."/>
        </authorList>
    </citation>
    <scope>NUCLEOTIDE SEQUENCE [LARGE SCALE GENOMIC DNA]</scope>
    <source>
        <strain evidence="6 7">JCM 14046</strain>
    </source>
</reference>
<feature type="transmembrane region" description="Helical" evidence="5">
    <location>
        <begin position="26"/>
        <end position="44"/>
    </location>
</feature>
<feature type="transmembrane region" description="Helical" evidence="5">
    <location>
        <begin position="197"/>
        <end position="218"/>
    </location>
</feature>
<dbReference type="RefSeq" id="WP_344004681.1">
    <property type="nucleotide sequence ID" value="NZ_BAAAMY010000002.1"/>
</dbReference>
<protein>
    <submittedName>
        <fullName evidence="6">Divalent metal cation transporter</fullName>
    </submittedName>
</protein>
<accession>A0ABN2P329</accession>
<feature type="transmembrane region" description="Helical" evidence="5">
    <location>
        <begin position="285"/>
        <end position="304"/>
    </location>
</feature>
<dbReference type="PANTHER" id="PTHR11706">
    <property type="entry name" value="SOLUTE CARRIER PROTEIN FAMILY 11 MEMBER"/>
    <property type="match status" value="1"/>
</dbReference>
<evidence type="ECO:0000256" key="3">
    <source>
        <dbReference type="ARBA" id="ARBA00022989"/>
    </source>
</evidence>
<feature type="transmembrane region" description="Helical" evidence="5">
    <location>
        <begin position="50"/>
        <end position="77"/>
    </location>
</feature>
<feature type="transmembrane region" description="Helical" evidence="5">
    <location>
        <begin position="98"/>
        <end position="119"/>
    </location>
</feature>
<keyword evidence="4 5" id="KW-0472">Membrane</keyword>
<dbReference type="Proteomes" id="UP001501612">
    <property type="component" value="Unassembled WGS sequence"/>
</dbReference>
<sequence length="413" mass="43189">MTPSETTPAPEPSAESPALKVSGRSGFVGAMFLMAVSAIGPGFLTQTTTFTIQLGAAFAFAILVSVLVDIAIQLNVWRIIGISGRRAQDLANDAVPRSGYVLSALDVFGGLVFNIGNIAGCTLGLQALFGLDVRVGALVSAAFAIAVFLVRRAGVAMDRLMVVLGLAMLLLTTYVAITSTPPVGDALIQTVAPETVSWLAVATLIGGTVGGYIVYAGAHRMVDNGVRGVDQVGEITRASVLGILITAVMRVVLFLAVLGVVTTGAELDEANPVASAFTAALGETGRIFFGAVIWIAAITSVIGASYTSTSFLKVLGRWVTDWERWVVVGFIVASTAIFVVLGSQPVTLLIFAGAFNALILPFGLGVLLWVAWRRRDLLHGYVYPRWLLVIGLLAWLATFGVGVPAVLALLEGI</sequence>
<feature type="transmembrane region" description="Helical" evidence="5">
    <location>
        <begin position="125"/>
        <end position="148"/>
    </location>
</feature>
<feature type="transmembrane region" description="Helical" evidence="5">
    <location>
        <begin position="239"/>
        <end position="265"/>
    </location>
</feature>
<name>A0ABN2P329_9ACTN</name>
<evidence type="ECO:0000313" key="6">
    <source>
        <dbReference type="EMBL" id="GAA1910852.1"/>
    </source>
</evidence>